<gene>
    <name evidence="1" type="ORF">CJ255_16490</name>
</gene>
<dbReference type="AlphaFoldDB" id="A0A2A6RGF5"/>
<proteinExistence type="predicted"/>
<reference evidence="2" key="1">
    <citation type="submission" date="2017-08" db="EMBL/GenBank/DDBJ databases">
        <authorList>
            <person name="Grouzdev D.S."/>
            <person name="Gaisin V.A."/>
            <person name="Rysina M.S."/>
            <person name="Gorlenko V.M."/>
        </authorList>
    </citation>
    <scope>NUCLEOTIDE SEQUENCE [LARGE SCALE GENOMIC DNA]</scope>
    <source>
        <strain evidence="2">Kir15-3F</strain>
    </source>
</reference>
<dbReference type="RefSeq" id="WP_097645198.1">
    <property type="nucleotide sequence ID" value="NZ_NQWI01000097.1"/>
</dbReference>
<keyword evidence="2" id="KW-1185">Reference proteome</keyword>
<evidence type="ECO:0000313" key="1">
    <source>
        <dbReference type="EMBL" id="PDW01940.1"/>
    </source>
</evidence>
<name>A0A2A6RGF5_9CHLR</name>
<comment type="caution">
    <text evidence="1">The sequence shown here is derived from an EMBL/GenBank/DDBJ whole genome shotgun (WGS) entry which is preliminary data.</text>
</comment>
<dbReference type="OrthoDB" id="165644at2"/>
<organism evidence="1 2">
    <name type="scientific">Candidatus Viridilinea mediisalina</name>
    <dbReference type="NCBI Taxonomy" id="2024553"/>
    <lineage>
        <taxon>Bacteria</taxon>
        <taxon>Bacillati</taxon>
        <taxon>Chloroflexota</taxon>
        <taxon>Chloroflexia</taxon>
        <taxon>Chloroflexales</taxon>
        <taxon>Chloroflexineae</taxon>
        <taxon>Oscillochloridaceae</taxon>
        <taxon>Candidatus Viridilinea</taxon>
    </lineage>
</organism>
<dbReference type="Proteomes" id="UP000220527">
    <property type="component" value="Unassembled WGS sequence"/>
</dbReference>
<accession>A0A2A6RGF5</accession>
<protein>
    <submittedName>
        <fullName evidence="1">Uncharacterized protein</fullName>
    </submittedName>
</protein>
<evidence type="ECO:0000313" key="2">
    <source>
        <dbReference type="Proteomes" id="UP000220527"/>
    </source>
</evidence>
<dbReference type="EMBL" id="NQWI01000097">
    <property type="protein sequence ID" value="PDW01940.1"/>
    <property type="molecule type" value="Genomic_DNA"/>
</dbReference>
<sequence length="77" mass="8867">MFPEEEAPMTMPPADFDGAWKYALEHYFPPFVAFFFPQTAGMFKDDPFANEFDAVMAAYRRECDHEDIPPTTQDHAA</sequence>